<dbReference type="EMBL" id="BMZI01000005">
    <property type="protein sequence ID" value="GHB24510.1"/>
    <property type="molecule type" value="Genomic_DNA"/>
</dbReference>
<accession>A0ABQ3E3D0</accession>
<name>A0ABQ3E3D0_9GAMM</name>
<gene>
    <name evidence="1" type="ORF">GCM10009038_24490</name>
</gene>
<reference evidence="2" key="1">
    <citation type="journal article" date="2019" name="Int. J. Syst. Evol. Microbiol.">
        <title>The Global Catalogue of Microorganisms (GCM) 10K type strain sequencing project: providing services to taxonomists for standard genome sequencing and annotation.</title>
        <authorList>
            <consortium name="The Broad Institute Genomics Platform"/>
            <consortium name="The Broad Institute Genome Sequencing Center for Infectious Disease"/>
            <person name="Wu L."/>
            <person name="Ma J."/>
        </authorList>
    </citation>
    <scope>NUCLEOTIDE SEQUENCE [LARGE SCALE GENOMIC DNA]</scope>
    <source>
        <strain evidence="2">KCTC 32998</strain>
    </source>
</reference>
<comment type="caution">
    <text evidence="1">The sequence shown here is derived from an EMBL/GenBank/DDBJ whole genome shotgun (WGS) entry which is preliminary data.</text>
</comment>
<keyword evidence="2" id="KW-1185">Reference proteome</keyword>
<dbReference type="Proteomes" id="UP000646745">
    <property type="component" value="Unassembled WGS sequence"/>
</dbReference>
<evidence type="ECO:0000313" key="1">
    <source>
        <dbReference type="EMBL" id="GHB24510.1"/>
    </source>
</evidence>
<organism evidence="1 2">
    <name type="scientific">Salinicola rhizosphaerae</name>
    <dbReference type="NCBI Taxonomy" id="1443141"/>
    <lineage>
        <taxon>Bacteria</taxon>
        <taxon>Pseudomonadati</taxon>
        <taxon>Pseudomonadota</taxon>
        <taxon>Gammaproteobacteria</taxon>
        <taxon>Oceanospirillales</taxon>
        <taxon>Halomonadaceae</taxon>
        <taxon>Salinicola</taxon>
    </lineage>
</organism>
<sequence length="92" mass="9863">MKPGFSGSVTLESADGEEIIIQGSDLAFEDGGESSNDILFIEHETDVSVVAGPDDEGYLNIGDFRQDGEVLRVVHSDLEANDALMGYTPEDL</sequence>
<protein>
    <submittedName>
        <fullName evidence="1">Uncharacterized protein</fullName>
    </submittedName>
</protein>
<dbReference type="RefSeq" id="WP_189444999.1">
    <property type="nucleotide sequence ID" value="NZ_BMZI01000005.1"/>
</dbReference>
<proteinExistence type="predicted"/>
<evidence type="ECO:0000313" key="2">
    <source>
        <dbReference type="Proteomes" id="UP000646745"/>
    </source>
</evidence>